<organism evidence="1 2">
    <name type="scientific">Gigaspora margarita</name>
    <dbReference type="NCBI Taxonomy" id="4874"/>
    <lineage>
        <taxon>Eukaryota</taxon>
        <taxon>Fungi</taxon>
        <taxon>Fungi incertae sedis</taxon>
        <taxon>Mucoromycota</taxon>
        <taxon>Glomeromycotina</taxon>
        <taxon>Glomeromycetes</taxon>
        <taxon>Diversisporales</taxon>
        <taxon>Gigasporaceae</taxon>
        <taxon>Gigaspora</taxon>
    </lineage>
</organism>
<evidence type="ECO:0000313" key="2">
    <source>
        <dbReference type="Proteomes" id="UP000789901"/>
    </source>
</evidence>
<feature type="non-terminal residue" evidence="1">
    <location>
        <position position="107"/>
    </location>
</feature>
<gene>
    <name evidence="1" type="ORF">GMARGA_LOCUS34489</name>
</gene>
<sequence>VIEVSLDKVMKIDAIIWSLQEALMKTERNTNGTNNKNGIIKVCENNSDESQKISELNGKVNLIKYVDETSNNEELNRSEKIRNPAWLSSSKHQLNKMHGITMIVGRK</sequence>
<proteinExistence type="predicted"/>
<feature type="non-terminal residue" evidence="1">
    <location>
        <position position="1"/>
    </location>
</feature>
<keyword evidence="2" id="KW-1185">Reference proteome</keyword>
<name>A0ABN7WU80_GIGMA</name>
<comment type="caution">
    <text evidence="1">The sequence shown here is derived from an EMBL/GenBank/DDBJ whole genome shotgun (WGS) entry which is preliminary data.</text>
</comment>
<accession>A0ABN7WU80</accession>
<dbReference type="EMBL" id="CAJVQB010060618">
    <property type="protein sequence ID" value="CAG8839533.1"/>
    <property type="molecule type" value="Genomic_DNA"/>
</dbReference>
<reference evidence="1 2" key="1">
    <citation type="submission" date="2021-06" db="EMBL/GenBank/DDBJ databases">
        <authorList>
            <person name="Kallberg Y."/>
            <person name="Tangrot J."/>
            <person name="Rosling A."/>
        </authorList>
    </citation>
    <scope>NUCLEOTIDE SEQUENCE [LARGE SCALE GENOMIC DNA]</scope>
    <source>
        <strain evidence="1 2">120-4 pot B 10/14</strain>
    </source>
</reference>
<evidence type="ECO:0000313" key="1">
    <source>
        <dbReference type="EMBL" id="CAG8839533.1"/>
    </source>
</evidence>
<protein>
    <submittedName>
        <fullName evidence="1">41359_t:CDS:1</fullName>
    </submittedName>
</protein>
<dbReference type="Proteomes" id="UP000789901">
    <property type="component" value="Unassembled WGS sequence"/>
</dbReference>